<dbReference type="PANTHER" id="PTHR46268:SF22">
    <property type="entry name" value="SENSOR PROTEIN KDPD-RELATED"/>
    <property type="match status" value="1"/>
</dbReference>
<name>A0A4R0N9M4_9SPHI</name>
<organism evidence="3 4">
    <name type="scientific">Pedobacter hiemivivus</name>
    <dbReference type="NCBI Taxonomy" id="2530454"/>
    <lineage>
        <taxon>Bacteria</taxon>
        <taxon>Pseudomonadati</taxon>
        <taxon>Bacteroidota</taxon>
        <taxon>Sphingobacteriia</taxon>
        <taxon>Sphingobacteriales</taxon>
        <taxon>Sphingobacteriaceae</taxon>
        <taxon>Pedobacter</taxon>
    </lineage>
</organism>
<reference evidence="3 4" key="1">
    <citation type="submission" date="2019-02" db="EMBL/GenBank/DDBJ databases">
        <title>Pedobacter sp. RP-3-8 sp. nov., isolated from Arctic soil.</title>
        <authorList>
            <person name="Dahal R.H."/>
        </authorList>
    </citation>
    <scope>NUCLEOTIDE SEQUENCE [LARGE SCALE GENOMIC DNA]</scope>
    <source>
        <strain evidence="3 4">RP-3-8</strain>
    </source>
</reference>
<dbReference type="Gene3D" id="3.40.50.12370">
    <property type="match status" value="1"/>
</dbReference>
<sequence length="359" mass="40038">METFSVEFTTGCLDLSAIVTAFDHYRQFKVEMVTNEPSPILMNRSLDGVWTIVKRGERKISDLGFQELQAAIEIQLDKFKGVTHMLVLTDFSDAAQNACMYAAALSKQLKTTNMMLYHSYESILLPPTGFTPVGSKAADSSEDSLTKLTKLKDMMQPLVSPKTEIKIQSDERTLVTAVNMLVQQQRAGLVVVGITGKSKLERVLIGSNTLDLANDCLAPLLIVPPVAVFKRIEKIVFACDLRRVSESTPVLAMKGLIDALGATLYILNVDRDGARFNPDTIKEISDLHLLWDGGEPEYHYTSHEDTATGIMEFADKIKADLVITVPKIYGFFESILHRNLTNKLAYHTHLPLLLFREEL</sequence>
<evidence type="ECO:0000313" key="3">
    <source>
        <dbReference type="EMBL" id="TCC96908.1"/>
    </source>
</evidence>
<dbReference type="RefSeq" id="WP_131608320.1">
    <property type="nucleotide sequence ID" value="NZ_SJSM01000004.1"/>
</dbReference>
<feature type="domain" description="UspA" evidence="2">
    <location>
        <begin position="83"/>
        <end position="224"/>
    </location>
</feature>
<dbReference type="InterPro" id="IPR006016">
    <property type="entry name" value="UspA"/>
</dbReference>
<gene>
    <name evidence="3" type="ORF">EZ444_08550</name>
</gene>
<protein>
    <submittedName>
        <fullName evidence="3">Universal stress protein</fullName>
    </submittedName>
</protein>
<evidence type="ECO:0000259" key="2">
    <source>
        <dbReference type="Pfam" id="PF00582"/>
    </source>
</evidence>
<dbReference type="PANTHER" id="PTHR46268">
    <property type="entry name" value="STRESS RESPONSE PROTEIN NHAX"/>
    <property type="match status" value="1"/>
</dbReference>
<proteinExistence type="inferred from homology"/>
<dbReference type="OrthoDB" id="9788959at2"/>
<comment type="similarity">
    <text evidence="1">Belongs to the universal stress protein A family.</text>
</comment>
<evidence type="ECO:0000313" key="4">
    <source>
        <dbReference type="Proteomes" id="UP000291117"/>
    </source>
</evidence>
<keyword evidence="4" id="KW-1185">Reference proteome</keyword>
<dbReference type="Proteomes" id="UP000291117">
    <property type="component" value="Unassembled WGS sequence"/>
</dbReference>
<dbReference type="Pfam" id="PF00582">
    <property type="entry name" value="Usp"/>
    <property type="match status" value="1"/>
</dbReference>
<dbReference type="PRINTS" id="PR01438">
    <property type="entry name" value="UNVRSLSTRESS"/>
</dbReference>
<dbReference type="AlphaFoldDB" id="A0A4R0N9M4"/>
<dbReference type="SUPFAM" id="SSF52402">
    <property type="entry name" value="Adenine nucleotide alpha hydrolases-like"/>
    <property type="match status" value="2"/>
</dbReference>
<accession>A0A4R0N9M4</accession>
<dbReference type="InterPro" id="IPR006015">
    <property type="entry name" value="Universal_stress_UspA"/>
</dbReference>
<dbReference type="CDD" id="cd00293">
    <property type="entry name" value="USP-like"/>
    <property type="match status" value="1"/>
</dbReference>
<dbReference type="EMBL" id="SJSM01000004">
    <property type="protein sequence ID" value="TCC96908.1"/>
    <property type="molecule type" value="Genomic_DNA"/>
</dbReference>
<evidence type="ECO:0000256" key="1">
    <source>
        <dbReference type="ARBA" id="ARBA00008791"/>
    </source>
</evidence>
<comment type="caution">
    <text evidence="3">The sequence shown here is derived from an EMBL/GenBank/DDBJ whole genome shotgun (WGS) entry which is preliminary data.</text>
</comment>